<keyword evidence="3" id="KW-1185">Reference proteome</keyword>
<dbReference type="InterPro" id="IPR052728">
    <property type="entry name" value="O2_lipid_transport_reg"/>
</dbReference>
<dbReference type="WBParaSite" id="nRc.2.0.1.t03052-RA">
    <property type="protein sequence ID" value="nRc.2.0.1.t03052-RA"/>
    <property type="gene ID" value="nRc.2.0.1.g03052"/>
</dbReference>
<dbReference type="Pfam" id="PF20146">
    <property type="entry name" value="NRF"/>
    <property type="match status" value="1"/>
</dbReference>
<protein>
    <submittedName>
        <fullName evidence="4">Nose resistant-to-fluoxetine protein N-terminal domain-containing protein</fullName>
    </submittedName>
</protein>
<dbReference type="Pfam" id="PF01757">
    <property type="entry name" value="Acyl_transf_3"/>
    <property type="match status" value="1"/>
</dbReference>
<feature type="transmembrane region" description="Helical" evidence="1">
    <location>
        <begin position="414"/>
        <end position="435"/>
    </location>
</feature>
<organism evidence="3 4">
    <name type="scientific">Romanomermis culicivorax</name>
    <name type="common">Nematode worm</name>
    <dbReference type="NCBI Taxonomy" id="13658"/>
    <lineage>
        <taxon>Eukaryota</taxon>
        <taxon>Metazoa</taxon>
        <taxon>Ecdysozoa</taxon>
        <taxon>Nematoda</taxon>
        <taxon>Enoplea</taxon>
        <taxon>Dorylaimia</taxon>
        <taxon>Mermithida</taxon>
        <taxon>Mermithoidea</taxon>
        <taxon>Mermithidae</taxon>
        <taxon>Romanomermis</taxon>
    </lineage>
</organism>
<dbReference type="InterPro" id="IPR002656">
    <property type="entry name" value="Acyl_transf_3_dom"/>
</dbReference>
<feature type="transmembrane region" description="Helical" evidence="1">
    <location>
        <begin position="501"/>
        <end position="523"/>
    </location>
</feature>
<dbReference type="PANTHER" id="PTHR11161">
    <property type="entry name" value="O-ACYLTRANSFERASE"/>
    <property type="match status" value="1"/>
</dbReference>
<evidence type="ECO:0000313" key="3">
    <source>
        <dbReference type="Proteomes" id="UP000887565"/>
    </source>
</evidence>
<feature type="transmembrane region" description="Helical" evidence="1">
    <location>
        <begin position="455"/>
        <end position="480"/>
    </location>
</feature>
<feature type="transmembrane region" description="Helical" evidence="1">
    <location>
        <begin position="679"/>
        <end position="699"/>
    </location>
</feature>
<dbReference type="Proteomes" id="UP000887565">
    <property type="component" value="Unplaced"/>
</dbReference>
<keyword evidence="1" id="KW-1133">Transmembrane helix</keyword>
<dbReference type="AlphaFoldDB" id="A0A915HNX0"/>
<evidence type="ECO:0000256" key="1">
    <source>
        <dbReference type="SAM" id="Phobius"/>
    </source>
</evidence>
<accession>A0A915HNX0</accession>
<dbReference type="InterPro" id="IPR006621">
    <property type="entry name" value="Nose-resist-to-fluoxetine_N"/>
</dbReference>
<proteinExistence type="predicted"/>
<evidence type="ECO:0000313" key="4">
    <source>
        <dbReference type="WBParaSite" id="nRc.2.0.1.t03052-RA"/>
    </source>
</evidence>
<dbReference type="GO" id="GO:0016747">
    <property type="term" value="F:acyltransferase activity, transferring groups other than amino-acyl groups"/>
    <property type="evidence" value="ECO:0007669"/>
    <property type="project" value="InterPro"/>
</dbReference>
<dbReference type="SMART" id="SM00703">
    <property type="entry name" value="NRF"/>
    <property type="match status" value="1"/>
</dbReference>
<sequence>MIKIVVFFGLMVSSRQDFFQKNTLFGKSFLKVSKLEFFTDDKLLTDDQDQGEGINSNRSALTEMIDFFQTIGFNPQSLLQATLNSDISTLRKVKTFFRDKIGPVVSPACIGDMLYFSDSLIEYALARSDLSKTCLKPSINTANSSEADCSCADRMENQMDSSRWTIDVLDSFGKFPSGLLYGNFWFTGDFEQCVDISAFKSSKKHKWNGRYCRLDFSAHDKAVAVNVTSILDKDFQSEIMSQSDIGEVFVSRSAKNSQGMKCSSFIKMKFGTCFPKSCSKSDVQSIVGIAVNFPQRTAGKQIICDTTVTCHDELDIREDYSAVALSVFLIFIVLLILFGTCYDYSVHRKVIMHLPKTKEELMHNKHLYHSMVKETRDDYYSRQSNFIKIALSFSLYSNGKKIFSMKQKPGQIHCLHGLRALSLLWIILAHTYYWSTNYINNPLAAFDLPLNFFNQIILNSTISVDVFYILSATLLVFLWMKEMKKSDGKKVMNKSLWSMMYIHRYIRLTPVYIMVMLIDVFLIRYLTDGPMWNQNGIEPNFCTKNWWTNLLYINNFIGLDEQCMTWTWYLANDMQFFVLSPPILILLYKFSILGLSTIVGILFVTSFVRMSLIMFSTADYPPISIFLNDESKLAIVEDFWNDVYVKPYCRCGPYLVGLLLGYALFKTNLQAHLSRKMNLLGWLGSAILGFGILFGLYDYSKTAQISVLGKAIYGAFARPFWALALSWVIFSCSNGYGGEPEGPVILCR</sequence>
<feature type="transmembrane region" description="Helical" evidence="1">
    <location>
        <begin position="711"/>
        <end position="730"/>
    </location>
</feature>
<feature type="domain" description="Nose resistant-to-fluoxetine protein N-terminal" evidence="2">
    <location>
        <begin position="131"/>
        <end position="306"/>
    </location>
</feature>
<dbReference type="PANTHER" id="PTHR11161:SF0">
    <property type="entry name" value="O-ACYLTRANSFERASE LIKE PROTEIN"/>
    <property type="match status" value="1"/>
</dbReference>
<feature type="transmembrane region" description="Helical" evidence="1">
    <location>
        <begin position="583"/>
        <end position="604"/>
    </location>
</feature>
<feature type="transmembrane region" description="Helical" evidence="1">
    <location>
        <begin position="320"/>
        <end position="342"/>
    </location>
</feature>
<dbReference type="OMA" id="DIAYFLW"/>
<keyword evidence="1" id="KW-0472">Membrane</keyword>
<reference evidence="4" key="1">
    <citation type="submission" date="2022-11" db="UniProtKB">
        <authorList>
            <consortium name="WormBaseParasite"/>
        </authorList>
    </citation>
    <scope>IDENTIFICATION</scope>
</reference>
<evidence type="ECO:0000259" key="2">
    <source>
        <dbReference type="SMART" id="SM00703"/>
    </source>
</evidence>
<name>A0A915HNX0_ROMCU</name>
<keyword evidence="1" id="KW-0812">Transmembrane</keyword>